<dbReference type="GO" id="GO:0006351">
    <property type="term" value="P:DNA-templated transcription"/>
    <property type="evidence" value="ECO:0007669"/>
    <property type="project" value="TreeGrafter"/>
</dbReference>
<accession>A0A157ZM25</accession>
<comment type="caution">
    <text evidence="6">The sequence shown here is derived from an EMBL/GenBank/DDBJ whole genome shotgun (WGS) entry which is preliminary data.</text>
</comment>
<keyword evidence="2" id="KW-0805">Transcription regulation</keyword>
<dbReference type="InterPro" id="IPR036388">
    <property type="entry name" value="WH-like_DNA-bd_sf"/>
</dbReference>
<feature type="domain" description="HTH lysR-type" evidence="5">
    <location>
        <begin position="1"/>
        <end position="56"/>
    </location>
</feature>
<dbReference type="PRINTS" id="PR00039">
    <property type="entry name" value="HTHLYSR"/>
</dbReference>
<dbReference type="STRING" id="1777140.AWB79_01067"/>
<organism evidence="6 7">
    <name type="scientific">Caballeronia hypogeia</name>
    <dbReference type="NCBI Taxonomy" id="1777140"/>
    <lineage>
        <taxon>Bacteria</taxon>
        <taxon>Pseudomonadati</taxon>
        <taxon>Pseudomonadota</taxon>
        <taxon>Betaproteobacteria</taxon>
        <taxon>Burkholderiales</taxon>
        <taxon>Burkholderiaceae</taxon>
        <taxon>Caballeronia</taxon>
    </lineage>
</organism>
<evidence type="ECO:0000256" key="3">
    <source>
        <dbReference type="ARBA" id="ARBA00023125"/>
    </source>
</evidence>
<dbReference type="InterPro" id="IPR000847">
    <property type="entry name" value="LysR_HTH_N"/>
</dbReference>
<evidence type="ECO:0000313" key="6">
    <source>
        <dbReference type="EMBL" id="SAK46017.1"/>
    </source>
</evidence>
<dbReference type="Pfam" id="PF03466">
    <property type="entry name" value="LysR_substrate"/>
    <property type="match status" value="1"/>
</dbReference>
<sequence length="291" mass="32127">MSMLLAFESAARHQSFTRAAEELALTQSAVSRHVQTLEEQLGVDLFLRSGRKITLTDVGAAYLHEVAIALGKIRNATLQAISYRHGGGSFHLSILPSVGSKWLLPRIHRFYASNPNVQIHIHSRIGQFDLELAGMDVAISNSADGRWPGAVSEKLIDEVLVPVVSPNVAKALRDGTVRDITKLQLLQVAARPNNWRDWFVRHGLPLSDMRPGPVFELTSHLLQAVMADIGVGLVATFLVEEELRGGQLEIACNAEPVQGMGYYIFTRPHQVDFPPVKAFRDWLVKEAARGD</sequence>
<dbReference type="PANTHER" id="PTHR30537:SF26">
    <property type="entry name" value="GLYCINE CLEAVAGE SYSTEM TRANSCRIPTIONAL ACTIVATOR"/>
    <property type="match status" value="1"/>
</dbReference>
<evidence type="ECO:0000259" key="5">
    <source>
        <dbReference type="PROSITE" id="PS50931"/>
    </source>
</evidence>
<reference evidence="6" key="1">
    <citation type="submission" date="2016-01" db="EMBL/GenBank/DDBJ databases">
        <authorList>
            <person name="Peeters C."/>
        </authorList>
    </citation>
    <scope>NUCLEOTIDE SEQUENCE</scope>
    <source>
        <strain evidence="6">LMG 29322</strain>
    </source>
</reference>
<dbReference type="InterPro" id="IPR058163">
    <property type="entry name" value="LysR-type_TF_proteobact-type"/>
</dbReference>
<gene>
    <name evidence="6" type="ORF">AWB79_01067</name>
</gene>
<dbReference type="AlphaFoldDB" id="A0A157ZM25"/>
<proteinExistence type="inferred from homology"/>
<comment type="similarity">
    <text evidence="1">Belongs to the LysR transcriptional regulatory family.</text>
</comment>
<keyword evidence="7" id="KW-1185">Reference proteome</keyword>
<dbReference type="GO" id="GO:0003700">
    <property type="term" value="F:DNA-binding transcription factor activity"/>
    <property type="evidence" value="ECO:0007669"/>
    <property type="project" value="InterPro"/>
</dbReference>
<dbReference type="SUPFAM" id="SSF53850">
    <property type="entry name" value="Periplasmic binding protein-like II"/>
    <property type="match status" value="1"/>
</dbReference>
<dbReference type="FunFam" id="1.10.10.10:FF:000001">
    <property type="entry name" value="LysR family transcriptional regulator"/>
    <property type="match status" value="1"/>
</dbReference>
<dbReference type="GO" id="GO:0043565">
    <property type="term" value="F:sequence-specific DNA binding"/>
    <property type="evidence" value="ECO:0007669"/>
    <property type="project" value="TreeGrafter"/>
</dbReference>
<name>A0A157ZM25_9BURK</name>
<evidence type="ECO:0000256" key="1">
    <source>
        <dbReference type="ARBA" id="ARBA00009437"/>
    </source>
</evidence>
<evidence type="ECO:0000256" key="2">
    <source>
        <dbReference type="ARBA" id="ARBA00023015"/>
    </source>
</evidence>
<dbReference type="EMBL" id="FCOA02000002">
    <property type="protein sequence ID" value="SAK46017.1"/>
    <property type="molecule type" value="Genomic_DNA"/>
</dbReference>
<dbReference type="Gene3D" id="3.40.190.10">
    <property type="entry name" value="Periplasmic binding protein-like II"/>
    <property type="match status" value="2"/>
</dbReference>
<evidence type="ECO:0000256" key="4">
    <source>
        <dbReference type="ARBA" id="ARBA00023163"/>
    </source>
</evidence>
<dbReference type="PROSITE" id="PS50931">
    <property type="entry name" value="HTH_LYSR"/>
    <property type="match status" value="1"/>
</dbReference>
<evidence type="ECO:0000313" key="7">
    <source>
        <dbReference type="Proteomes" id="UP000054851"/>
    </source>
</evidence>
<keyword evidence="4" id="KW-0804">Transcription</keyword>
<dbReference type="Pfam" id="PF00126">
    <property type="entry name" value="HTH_1"/>
    <property type="match status" value="1"/>
</dbReference>
<dbReference type="InterPro" id="IPR036390">
    <property type="entry name" value="WH_DNA-bd_sf"/>
</dbReference>
<dbReference type="Proteomes" id="UP000054851">
    <property type="component" value="Unassembled WGS sequence"/>
</dbReference>
<dbReference type="PANTHER" id="PTHR30537">
    <property type="entry name" value="HTH-TYPE TRANSCRIPTIONAL REGULATOR"/>
    <property type="match status" value="1"/>
</dbReference>
<keyword evidence="3" id="KW-0238">DNA-binding</keyword>
<protein>
    <submittedName>
        <fullName evidence="6">LysR family transcriptional regulator</fullName>
    </submittedName>
</protein>
<dbReference type="InterPro" id="IPR005119">
    <property type="entry name" value="LysR_subst-bd"/>
</dbReference>
<dbReference type="Gene3D" id="1.10.10.10">
    <property type="entry name" value="Winged helix-like DNA-binding domain superfamily/Winged helix DNA-binding domain"/>
    <property type="match status" value="1"/>
</dbReference>
<dbReference type="SUPFAM" id="SSF46785">
    <property type="entry name" value="Winged helix' DNA-binding domain"/>
    <property type="match status" value="1"/>
</dbReference>